<reference evidence="2 3" key="1">
    <citation type="journal article" date="2019" name="Nat. Microbiol.">
        <title>Mediterranean grassland soil C-N compound turnover is dependent on rainfall and depth, and is mediated by genomically divergent microorganisms.</title>
        <authorList>
            <person name="Diamond S."/>
            <person name="Andeer P.F."/>
            <person name="Li Z."/>
            <person name="Crits-Christoph A."/>
            <person name="Burstein D."/>
            <person name="Anantharaman K."/>
            <person name="Lane K.R."/>
            <person name="Thomas B.C."/>
            <person name="Pan C."/>
            <person name="Northen T.R."/>
            <person name="Banfield J.F."/>
        </authorList>
    </citation>
    <scope>NUCLEOTIDE SEQUENCE [LARGE SCALE GENOMIC DNA]</scope>
    <source>
        <strain evidence="2">NP_4</strain>
    </source>
</reference>
<evidence type="ECO:0000256" key="1">
    <source>
        <dbReference type="SAM" id="SignalP"/>
    </source>
</evidence>
<evidence type="ECO:0000313" key="2">
    <source>
        <dbReference type="EMBL" id="TMI96037.1"/>
    </source>
</evidence>
<dbReference type="Proteomes" id="UP000319353">
    <property type="component" value="Unassembled WGS sequence"/>
</dbReference>
<keyword evidence="1" id="KW-0732">Signal</keyword>
<sequence length="138" mass="15074">MRAISLALGALLAAAPLTAQAAPAKPDSTPNTGLVREVFAYEGGGRDPFVSLLRSGDVRPLLNDLKLVTVVYDGVYPGRSVAVLHDITNGKRYRVKTGEVVGRLRVTQIRPREVVFTVQEFGYERQETLSLAKQEVRP</sequence>
<evidence type="ECO:0000313" key="3">
    <source>
        <dbReference type="Proteomes" id="UP000319353"/>
    </source>
</evidence>
<organism evidence="2 3">
    <name type="scientific">Candidatus Segetimicrobium genomatis</name>
    <dbReference type="NCBI Taxonomy" id="2569760"/>
    <lineage>
        <taxon>Bacteria</taxon>
        <taxon>Bacillati</taxon>
        <taxon>Candidatus Sysuimicrobiota</taxon>
        <taxon>Candidatus Sysuimicrobiia</taxon>
        <taxon>Candidatus Sysuimicrobiales</taxon>
        <taxon>Candidatus Segetimicrobiaceae</taxon>
        <taxon>Candidatus Segetimicrobium</taxon>
    </lineage>
</organism>
<dbReference type="EMBL" id="VBAL01000268">
    <property type="protein sequence ID" value="TMI96037.1"/>
    <property type="molecule type" value="Genomic_DNA"/>
</dbReference>
<evidence type="ECO:0008006" key="4">
    <source>
        <dbReference type="Google" id="ProtNLM"/>
    </source>
</evidence>
<feature type="signal peptide" evidence="1">
    <location>
        <begin position="1"/>
        <end position="21"/>
    </location>
</feature>
<protein>
    <recommendedName>
        <fullName evidence="4">Pilus assembly protein PilP</fullName>
    </recommendedName>
</protein>
<gene>
    <name evidence="2" type="ORF">E6H01_14075</name>
</gene>
<accession>A0A537KJU6</accession>
<proteinExistence type="predicted"/>
<comment type="caution">
    <text evidence="2">The sequence shown here is derived from an EMBL/GenBank/DDBJ whole genome shotgun (WGS) entry which is preliminary data.</text>
</comment>
<feature type="chain" id="PRO_5022138612" description="Pilus assembly protein PilP" evidence="1">
    <location>
        <begin position="22"/>
        <end position="138"/>
    </location>
</feature>
<dbReference type="AlphaFoldDB" id="A0A537KJU6"/>
<name>A0A537KJU6_9BACT</name>